<dbReference type="GO" id="GO:0035597">
    <property type="term" value="F:tRNA-2-methylthio-N(6)-dimethylallyladenosine(37) synthase activity"/>
    <property type="evidence" value="ECO:0007669"/>
    <property type="project" value="TreeGrafter"/>
</dbReference>
<evidence type="ECO:0000256" key="2">
    <source>
        <dbReference type="ARBA" id="ARBA00009815"/>
    </source>
</evidence>
<dbReference type="Proteomes" id="UP000681720">
    <property type="component" value="Unassembled WGS sequence"/>
</dbReference>
<dbReference type="SUPFAM" id="SSF102114">
    <property type="entry name" value="Radical SAM enzymes"/>
    <property type="match status" value="1"/>
</dbReference>
<dbReference type="EMBL" id="CAJNRE010019373">
    <property type="protein sequence ID" value="CAF2194536.1"/>
    <property type="molecule type" value="Genomic_DNA"/>
</dbReference>
<dbReference type="EMBL" id="CAJOBF010000745">
    <property type="protein sequence ID" value="CAF3863771.1"/>
    <property type="molecule type" value="Genomic_DNA"/>
</dbReference>
<dbReference type="Gene3D" id="3.80.30.20">
    <property type="entry name" value="tm_1862 like domain"/>
    <property type="match status" value="1"/>
</dbReference>
<dbReference type="InterPro" id="IPR002792">
    <property type="entry name" value="TRAM_dom"/>
</dbReference>
<dbReference type="OrthoDB" id="190098at2759"/>
<gene>
    <name evidence="17" type="ORF">BYL167_LOCUS9097</name>
    <name evidence="11" type="ORF">CJN711_LOCUS13034</name>
    <name evidence="16" type="ORF">GIL414_LOCUS5418</name>
    <name evidence="12" type="ORF">KQP761_LOCUS38739</name>
    <name evidence="14" type="ORF">MBJ925_LOCUS35054</name>
    <name evidence="19" type="ORF">OVN521_LOCUS19528</name>
    <name evidence="18" type="ORF">SMN809_LOCUS7757</name>
    <name evidence="15" type="ORF">UXM345_LOCUS8528</name>
    <name evidence="13" type="ORF">WKI299_LOCUS22975</name>
</gene>
<keyword evidence="21" id="KW-1185">Reference proteome</keyword>
<evidence type="ECO:0000313" key="17">
    <source>
        <dbReference type="EMBL" id="CAF3913238.1"/>
    </source>
</evidence>
<dbReference type="Proteomes" id="UP000663834">
    <property type="component" value="Unassembled WGS sequence"/>
</dbReference>
<dbReference type="InterPro" id="IPR007197">
    <property type="entry name" value="rSAM"/>
</dbReference>
<dbReference type="GO" id="GO:0005739">
    <property type="term" value="C:mitochondrion"/>
    <property type="evidence" value="ECO:0007669"/>
    <property type="project" value="TreeGrafter"/>
</dbReference>
<dbReference type="InterPro" id="IPR006638">
    <property type="entry name" value="Elp3/MiaA/NifB-like_rSAM"/>
</dbReference>
<evidence type="ECO:0000256" key="7">
    <source>
        <dbReference type="ARBA" id="ARBA00023014"/>
    </source>
</evidence>
<dbReference type="EMBL" id="CAJOBJ010001426">
    <property type="protein sequence ID" value="CAF3878489.1"/>
    <property type="molecule type" value="Genomic_DNA"/>
</dbReference>
<dbReference type="AlphaFoldDB" id="A0A816UUL1"/>
<dbReference type="Proteomes" id="UP000681967">
    <property type="component" value="Unassembled WGS sequence"/>
</dbReference>
<dbReference type="EMBL" id="CAJOBI010002302">
    <property type="protein sequence ID" value="CAF3922771.1"/>
    <property type="molecule type" value="Genomic_DNA"/>
</dbReference>
<dbReference type="InterPro" id="IPR058240">
    <property type="entry name" value="rSAM_sf"/>
</dbReference>
<evidence type="ECO:0000256" key="5">
    <source>
        <dbReference type="ARBA" id="ARBA00022723"/>
    </source>
</evidence>
<comment type="caution">
    <text evidence="13">The sequence shown here is derived from an EMBL/GenBank/DDBJ whole genome shotgun (WGS) entry which is preliminary data.</text>
</comment>
<dbReference type="PROSITE" id="PS01278">
    <property type="entry name" value="MTTASE_RADICAL"/>
    <property type="match status" value="1"/>
</dbReference>
<dbReference type="NCBIfam" id="TIGR01574">
    <property type="entry name" value="miaB-methiolase"/>
    <property type="match status" value="1"/>
</dbReference>
<dbReference type="SFLD" id="SFLDG01082">
    <property type="entry name" value="B12-binding_domain_containing"/>
    <property type="match status" value="1"/>
</dbReference>
<evidence type="ECO:0000256" key="4">
    <source>
        <dbReference type="ARBA" id="ARBA00022691"/>
    </source>
</evidence>
<keyword evidence="4" id="KW-0949">S-adenosyl-L-methionine</keyword>
<dbReference type="GO" id="GO:0046872">
    <property type="term" value="F:metal ion binding"/>
    <property type="evidence" value="ECO:0007669"/>
    <property type="project" value="UniProtKB-KW"/>
</dbReference>
<evidence type="ECO:0000313" key="15">
    <source>
        <dbReference type="EMBL" id="CAF3863771.1"/>
    </source>
</evidence>
<dbReference type="InterPro" id="IPR006463">
    <property type="entry name" value="MiaB_methiolase"/>
</dbReference>
<dbReference type="PROSITE" id="PS51918">
    <property type="entry name" value="RADICAL_SAM"/>
    <property type="match status" value="1"/>
</dbReference>
<evidence type="ECO:0000313" key="13">
    <source>
        <dbReference type="EMBL" id="CAF2114789.1"/>
    </source>
</evidence>
<dbReference type="GO" id="GO:0080090">
    <property type="term" value="P:regulation of primary metabolic process"/>
    <property type="evidence" value="ECO:0007669"/>
    <property type="project" value="UniProtKB-ARBA"/>
</dbReference>
<dbReference type="PANTHER" id="PTHR43020">
    <property type="entry name" value="CDK5 REGULATORY SUBUNIT-ASSOCIATED PROTEIN 1"/>
    <property type="match status" value="1"/>
</dbReference>
<protein>
    <recommendedName>
        <fullName evidence="22">CDK5 regulatory subunit-associated protein 1</fullName>
    </recommendedName>
</protein>
<evidence type="ECO:0000313" key="20">
    <source>
        <dbReference type="Proteomes" id="UP000663856"/>
    </source>
</evidence>
<dbReference type="Proteomes" id="UP000663856">
    <property type="component" value="Unassembled WGS sequence"/>
</dbReference>
<evidence type="ECO:0000256" key="6">
    <source>
        <dbReference type="ARBA" id="ARBA00023004"/>
    </source>
</evidence>
<evidence type="ECO:0000259" key="8">
    <source>
        <dbReference type="PROSITE" id="PS50926"/>
    </source>
</evidence>
<dbReference type="EMBL" id="CAJOBG010003703">
    <property type="protein sequence ID" value="CAF4076837.1"/>
    <property type="molecule type" value="Genomic_DNA"/>
</dbReference>
<dbReference type="PANTHER" id="PTHR43020:SF2">
    <property type="entry name" value="MITOCHONDRIAL TRNA METHYLTHIOTRANSFERASE CDK5RAP1"/>
    <property type="match status" value="1"/>
</dbReference>
<sequence length="563" mass="64622">MLQRLIFSQFSHCRFLSSVPAWREKISQGPSLKSFIEQTANQAPSELTLPPYLTQHNIDDYEPFDPLNHPKRRVYFDVYGCQMNDNDTDIAYTFLDKHGGYERVSNEDDADIVLLMTCSIREGAEQKIWKKLQSLGNRKRTRSPYAPPFQIGVLGCMAERLKEKLIEREKIVDVVCGPDAYRSLPNLLDQTLLMSGQKGINTVLSLDETYADITPLRFDINNRRAFVSIMRGCNNMCTFCIVPFTRGRERSRPMSSILDELRYLADLGIKDVTLLGQNVNSYCDKSEVNVSLHTTKSLSRGFRENYKTNTAKGSIRFATLLDQASQISPELRIRFTSPHPKDFPDDLLYVMRDRSNICKSIHLPCQSGSTRMLELMRRGYTKESYLSLVEHIHSIMPDLSFSSDFIAGFCSETDDDHRDTLDVINRVRYNFIYSFPYSMREKTKAHYHLSDDIPSDIKSRRHLEIHELFRHHAHLINQSYIGQTQLCLVEGPSKRSPDTEVAGRNDYNTKVIFSKQLSQSKEIFQPGDYVEVRIDSVTSQSLKGTALKRTTLADFNSLKNSCC</sequence>
<reference evidence="13" key="1">
    <citation type="submission" date="2021-02" db="EMBL/GenBank/DDBJ databases">
        <authorList>
            <person name="Nowell W R."/>
        </authorList>
    </citation>
    <scope>NUCLEOTIDE SEQUENCE</scope>
</reference>
<dbReference type="Pfam" id="PF00919">
    <property type="entry name" value="UPF0004"/>
    <property type="match status" value="1"/>
</dbReference>
<evidence type="ECO:0000313" key="14">
    <source>
        <dbReference type="EMBL" id="CAF2194536.1"/>
    </source>
</evidence>
<dbReference type="Proteomes" id="UP000663855">
    <property type="component" value="Unassembled WGS sequence"/>
</dbReference>
<evidence type="ECO:0000259" key="10">
    <source>
        <dbReference type="PROSITE" id="PS51918"/>
    </source>
</evidence>
<dbReference type="PROSITE" id="PS50926">
    <property type="entry name" value="TRAM"/>
    <property type="match status" value="1"/>
</dbReference>
<feature type="domain" description="Radical SAM core" evidence="10">
    <location>
        <begin position="219"/>
        <end position="475"/>
    </location>
</feature>
<keyword evidence="5" id="KW-0479">Metal-binding</keyword>
<dbReference type="FunFam" id="3.40.50.12160:FF:000003">
    <property type="entry name" value="CDK5 regulatory subunit-associated protein 1"/>
    <property type="match status" value="1"/>
</dbReference>
<feature type="domain" description="MTTase N-terminal" evidence="9">
    <location>
        <begin position="72"/>
        <end position="193"/>
    </location>
</feature>
<dbReference type="SMART" id="SM00729">
    <property type="entry name" value="Elp3"/>
    <property type="match status" value="1"/>
</dbReference>
<evidence type="ECO:0000313" key="18">
    <source>
        <dbReference type="EMBL" id="CAF3922771.1"/>
    </source>
</evidence>
<dbReference type="Proteomes" id="UP000676336">
    <property type="component" value="Unassembled WGS sequence"/>
</dbReference>
<dbReference type="SFLD" id="SFLDS00029">
    <property type="entry name" value="Radical_SAM"/>
    <property type="match status" value="1"/>
</dbReference>
<dbReference type="PROSITE" id="PS51449">
    <property type="entry name" value="MTTASE_N"/>
    <property type="match status" value="1"/>
</dbReference>
<name>A0A816UUL1_9BILA</name>
<evidence type="ECO:0000313" key="21">
    <source>
        <dbReference type="Proteomes" id="UP000663866"/>
    </source>
</evidence>
<evidence type="ECO:0000313" key="11">
    <source>
        <dbReference type="EMBL" id="CAF1221623.1"/>
    </source>
</evidence>
<dbReference type="EMBL" id="CAJNOW010022051">
    <property type="protein sequence ID" value="CAF1686367.1"/>
    <property type="molecule type" value="Genomic_DNA"/>
</dbReference>
<dbReference type="EMBL" id="CAJNRF010009908">
    <property type="protein sequence ID" value="CAF2114789.1"/>
    <property type="molecule type" value="Genomic_DNA"/>
</dbReference>
<keyword evidence="7" id="KW-0411">Iron-sulfur</keyword>
<dbReference type="Proteomes" id="UP000663842">
    <property type="component" value="Unassembled WGS sequence"/>
</dbReference>
<dbReference type="Pfam" id="PF01938">
    <property type="entry name" value="TRAM"/>
    <property type="match status" value="1"/>
</dbReference>
<dbReference type="InterPro" id="IPR005839">
    <property type="entry name" value="Methylthiotransferase"/>
</dbReference>
<evidence type="ECO:0000256" key="1">
    <source>
        <dbReference type="ARBA" id="ARBA00001966"/>
    </source>
</evidence>
<comment type="similarity">
    <text evidence="2">Belongs to the methylthiotransferase family. MiaB subfamily.</text>
</comment>
<accession>A0A816UUL1</accession>
<evidence type="ECO:0000313" key="16">
    <source>
        <dbReference type="EMBL" id="CAF3878489.1"/>
    </source>
</evidence>
<evidence type="ECO:0000259" key="9">
    <source>
        <dbReference type="PROSITE" id="PS51449"/>
    </source>
</evidence>
<organism evidence="13 20">
    <name type="scientific">Rotaria magnacalcarata</name>
    <dbReference type="NCBI Taxonomy" id="392030"/>
    <lineage>
        <taxon>Eukaryota</taxon>
        <taxon>Metazoa</taxon>
        <taxon>Spiralia</taxon>
        <taxon>Gnathifera</taxon>
        <taxon>Rotifera</taxon>
        <taxon>Eurotatoria</taxon>
        <taxon>Bdelloidea</taxon>
        <taxon>Philodinida</taxon>
        <taxon>Philodinidae</taxon>
        <taxon>Rotaria</taxon>
    </lineage>
</organism>
<dbReference type="Proteomes" id="UP000663866">
    <property type="component" value="Unassembled WGS sequence"/>
</dbReference>
<dbReference type="Pfam" id="PF04055">
    <property type="entry name" value="Radical_SAM"/>
    <property type="match status" value="1"/>
</dbReference>
<dbReference type="GO" id="GO:0060255">
    <property type="term" value="P:regulation of macromolecule metabolic process"/>
    <property type="evidence" value="ECO:0007669"/>
    <property type="project" value="UniProtKB-ARBA"/>
</dbReference>
<feature type="domain" description="TRAM" evidence="8">
    <location>
        <begin position="478"/>
        <end position="548"/>
    </location>
</feature>
<evidence type="ECO:0008006" key="22">
    <source>
        <dbReference type="Google" id="ProtNLM"/>
    </source>
</evidence>
<dbReference type="SFLD" id="SFLDF00413">
    <property type="entry name" value="CDK5RAP1"/>
    <property type="match status" value="1"/>
</dbReference>
<dbReference type="EMBL" id="CAJNOV010005695">
    <property type="protein sequence ID" value="CAF1221623.1"/>
    <property type="molecule type" value="Genomic_DNA"/>
</dbReference>
<dbReference type="Proteomes" id="UP000663824">
    <property type="component" value="Unassembled WGS sequence"/>
</dbReference>
<dbReference type="EMBL" id="CAJOBH010002572">
    <property type="protein sequence ID" value="CAF3913238.1"/>
    <property type="molecule type" value="Genomic_DNA"/>
</dbReference>
<dbReference type="FunFam" id="3.80.30.20:FF:000003">
    <property type="entry name" value="CDK5 regulatory subunit-associated protein 1"/>
    <property type="match status" value="1"/>
</dbReference>
<evidence type="ECO:0000313" key="19">
    <source>
        <dbReference type="EMBL" id="CAF4076837.1"/>
    </source>
</evidence>
<dbReference type="GO" id="GO:0051539">
    <property type="term" value="F:4 iron, 4 sulfur cluster binding"/>
    <property type="evidence" value="ECO:0007669"/>
    <property type="project" value="UniProtKB-KW"/>
</dbReference>
<dbReference type="GO" id="GO:0005829">
    <property type="term" value="C:cytosol"/>
    <property type="evidence" value="ECO:0007669"/>
    <property type="project" value="TreeGrafter"/>
</dbReference>
<dbReference type="InterPro" id="IPR013848">
    <property type="entry name" value="Methylthiotransferase_N"/>
</dbReference>
<comment type="cofactor">
    <cofactor evidence="1">
        <name>[4Fe-4S] cluster</name>
        <dbReference type="ChEBI" id="CHEBI:49883"/>
    </cofactor>
</comment>
<dbReference type="InterPro" id="IPR020612">
    <property type="entry name" value="Methylthiotransferase_CS"/>
</dbReference>
<evidence type="ECO:0000313" key="12">
    <source>
        <dbReference type="EMBL" id="CAF1686367.1"/>
    </source>
</evidence>
<dbReference type="NCBIfam" id="TIGR00089">
    <property type="entry name" value="MiaB/RimO family radical SAM methylthiotransferase"/>
    <property type="match status" value="1"/>
</dbReference>
<dbReference type="SFLD" id="SFLDG01061">
    <property type="entry name" value="methylthiotransferase"/>
    <property type="match status" value="1"/>
</dbReference>
<dbReference type="SFLD" id="SFLDF00273">
    <property type="entry name" value="(dimethylallyl)adenosine_tRNA"/>
    <property type="match status" value="1"/>
</dbReference>
<evidence type="ECO:0000256" key="3">
    <source>
        <dbReference type="ARBA" id="ARBA00022485"/>
    </source>
</evidence>
<proteinExistence type="inferred from homology"/>
<keyword evidence="6" id="KW-0408">Iron</keyword>
<dbReference type="InterPro" id="IPR038135">
    <property type="entry name" value="Methylthiotransferase_N_sf"/>
</dbReference>
<dbReference type="InterPro" id="IPR023404">
    <property type="entry name" value="rSAM_horseshoe"/>
</dbReference>
<keyword evidence="3" id="KW-0004">4Fe-4S</keyword>
<dbReference type="Gene3D" id="3.40.50.12160">
    <property type="entry name" value="Methylthiotransferase, N-terminal domain"/>
    <property type="match status" value="1"/>
</dbReference>